<evidence type="ECO:0000313" key="2">
    <source>
        <dbReference type="Proteomes" id="UP000469380"/>
    </source>
</evidence>
<evidence type="ECO:0008006" key="3">
    <source>
        <dbReference type="Google" id="ProtNLM"/>
    </source>
</evidence>
<comment type="caution">
    <text evidence="1">The sequence shown here is derived from an EMBL/GenBank/DDBJ whole genome shotgun (WGS) entry which is preliminary data.</text>
</comment>
<protein>
    <recommendedName>
        <fullName evidence="3">pEK499-p136 HEPN domain-containing protein</fullName>
    </recommendedName>
</protein>
<organism evidence="1 2">
    <name type="scientific">Collinsella aerofaciens</name>
    <dbReference type="NCBI Taxonomy" id="74426"/>
    <lineage>
        <taxon>Bacteria</taxon>
        <taxon>Bacillati</taxon>
        <taxon>Actinomycetota</taxon>
        <taxon>Coriobacteriia</taxon>
        <taxon>Coriobacteriales</taxon>
        <taxon>Coriobacteriaceae</taxon>
        <taxon>Collinsella</taxon>
    </lineage>
</organism>
<gene>
    <name evidence="1" type="ORF">GT464_08640</name>
</gene>
<dbReference type="RefSeq" id="WP_161160847.1">
    <property type="nucleotide sequence ID" value="NZ_WWSR01000016.1"/>
</dbReference>
<reference evidence="1 2" key="1">
    <citation type="journal article" date="2019" name="Nat. Med.">
        <title>A library of human gut bacterial isolates paired with longitudinal multiomics data enables mechanistic microbiome research.</title>
        <authorList>
            <person name="Poyet M."/>
            <person name="Groussin M."/>
            <person name="Gibbons S.M."/>
            <person name="Avila-Pacheco J."/>
            <person name="Jiang X."/>
            <person name="Kearney S.M."/>
            <person name="Perrotta A.R."/>
            <person name="Berdy B."/>
            <person name="Zhao S."/>
            <person name="Lieberman T.D."/>
            <person name="Swanson P.K."/>
            <person name="Smith M."/>
            <person name="Roesemann S."/>
            <person name="Alexander J.E."/>
            <person name="Rich S.A."/>
            <person name="Livny J."/>
            <person name="Vlamakis H."/>
            <person name="Clish C."/>
            <person name="Bullock K."/>
            <person name="Deik A."/>
            <person name="Scott J."/>
            <person name="Pierce K.A."/>
            <person name="Xavier R.J."/>
            <person name="Alm E.J."/>
        </authorList>
    </citation>
    <scope>NUCLEOTIDE SEQUENCE [LARGE SCALE GENOMIC DNA]</scope>
    <source>
        <strain evidence="1 2">BIOML-A20</strain>
    </source>
</reference>
<accession>A0A6N9JJZ0</accession>
<proteinExistence type="predicted"/>
<name>A0A6N9JJZ0_9ACTN</name>
<sequence length="166" mass="19770">MRLFSELAERNLFSTYAAALDWILSDHKFSVNLWDNKNKVQAFTKAFHRMEGVSQGRVHYEPKRGTTFPRLGEYRQHNKLFTFYIARGNSEARDLIRHIRNGIAHGHIHVHELDGELIVELLDFGKESNQPDRQTAYMVFPLRFLNDIFELYHQKEQQWVRNVNRK</sequence>
<evidence type="ECO:0000313" key="1">
    <source>
        <dbReference type="EMBL" id="MZJ40004.1"/>
    </source>
</evidence>
<dbReference type="EMBL" id="WWSR01000016">
    <property type="protein sequence ID" value="MZJ40004.1"/>
    <property type="molecule type" value="Genomic_DNA"/>
</dbReference>
<dbReference type="Proteomes" id="UP000469380">
    <property type="component" value="Unassembled WGS sequence"/>
</dbReference>
<dbReference type="AlphaFoldDB" id="A0A6N9JJZ0"/>